<dbReference type="Gene3D" id="1.10.1220.70">
    <property type="match status" value="1"/>
</dbReference>
<dbReference type="GO" id="GO:0004930">
    <property type="term" value="F:G protein-coupled receptor activity"/>
    <property type="evidence" value="ECO:0007669"/>
    <property type="project" value="UniProtKB-KW"/>
</dbReference>
<reference evidence="16" key="1">
    <citation type="journal article" date="2021" name="Evol. Appl.">
        <title>The genome of the Pyrenean desman and the effects of bottlenecks and inbreeding on the genomic landscape of an endangered species.</title>
        <authorList>
            <person name="Escoda L."/>
            <person name="Castresana J."/>
        </authorList>
    </citation>
    <scope>NUCLEOTIDE SEQUENCE</scope>
    <source>
        <strain evidence="16">IBE-C5619</strain>
    </source>
</reference>
<evidence type="ECO:0000256" key="13">
    <source>
        <dbReference type="RuleBase" id="RU000688"/>
    </source>
</evidence>
<dbReference type="GO" id="GO:0005886">
    <property type="term" value="C:plasma membrane"/>
    <property type="evidence" value="ECO:0007669"/>
    <property type="project" value="UniProtKB-SubCell"/>
</dbReference>
<evidence type="ECO:0000259" key="15">
    <source>
        <dbReference type="PROSITE" id="PS50262"/>
    </source>
</evidence>
<gene>
    <name evidence="16" type="ORF">J0S82_001339</name>
</gene>
<dbReference type="InterPro" id="IPR000725">
    <property type="entry name" value="Olfact_rcpt"/>
</dbReference>
<dbReference type="PROSITE" id="PS00237">
    <property type="entry name" value="G_PROTEIN_RECEP_F1_1"/>
    <property type="match status" value="2"/>
</dbReference>
<evidence type="ECO:0000256" key="7">
    <source>
        <dbReference type="ARBA" id="ARBA00022725"/>
    </source>
</evidence>
<protein>
    <submittedName>
        <fullName evidence="16">Olfactory receptor 2W1</fullName>
    </submittedName>
</protein>
<evidence type="ECO:0000313" key="17">
    <source>
        <dbReference type="Proteomes" id="UP000700334"/>
    </source>
</evidence>
<dbReference type="Gene3D" id="1.20.1070.10">
    <property type="entry name" value="Rhodopsin 7-helix transmembrane proteins"/>
    <property type="match status" value="5"/>
</dbReference>
<dbReference type="Proteomes" id="UP000700334">
    <property type="component" value="Unassembled WGS sequence"/>
</dbReference>
<dbReference type="FunFam" id="1.20.1070.10:FF:000410">
    <property type="entry name" value="Olfactory receptor 1348"/>
    <property type="match status" value="2"/>
</dbReference>
<sequence length="1210" mass="135946">PFTKMMETSNESSTTDFILLGFSQWPQLERIFSVFVFFFYIVILVGNTIIILVSYLDPQLHTPMYFFLSNLSLVDLCYTTSIVPQMLVNLWGPSKSITYGGCVLQFFFALVFRATECLLLAVMAYDRYAAVCQPLHYTVIMHPQLCQRMVLTSWLGTLVCALIVSSLTIKLPRCGHQEMDNFFCEILDFIKIACVNSRVLEVSFLALSVIFLLLPLSVILISYGVITRAVVRIKSASRWRRILNTCGSHLTVVTLFYGTLISVYLMPQHKSTSQNEGKFIALIYTIVAPSLNPLIYSLRNKDVKNAMRKILNKSSTTDFILLGFSDWPQLEGIISGVVFIFYLVTLVGNTTIILVSNLDAHLQTPMYFFLSNLSFVDLCYTASIVPQMLINLWGPKKSITYGGCMFQSYVALEMGATECLLLAVMAYDRYTAVCQPLHYTVIMHPQLCQKMVKDNTSKNEGKFISLFYTVIIPGLNPLIYSLRNKDVKNAAKRMLDAHLQTPMYFFLSNLSFVDLCYTASIVPQMLVNLWGPKKSITYGGCMLQSFFALDLGATECLLLAVMAYDRYAAVCQPLHYTVIMHPQLCQKMVVTSWLGGLGCALILCSLTLQLPRCGKQDVDNFFCEITDLFKMACIYSKVIESVFSALSVIFLLLPLSLILTSYGVITRAVMRIKSGSRWRKILNTCGSHLTVVALFYSTAVSMYLMPRNSRTSHNEGKFIALIYTIIIPGLNPLIYSLRNKDVKNAVKRILCIGNLSREGMETSNASYGTDFILLGFSDRPKLEQIISGVVFISYLVALLGNTTIILLSYLDPQLHTPMYFFLSNLSLVDLCYTTSIVPQMLVNLWGPSKSITYGGCVLQFFFALVFGATECLLLAVMAYDRYAAVCQDVATERWIIFSVRCQHWSRWPVFIRKGMETSNASYGTDFILLGFSDRPKLEQIISGVVFISYLVALLGNTTIILLSYLDPQLHTPMYFFLSNLSLVDLCYTTSIVPQMLVNLWGPSKSITYGGCVLQFFFALVFGATECLLLAVMAYDRYAAVCQPLHYTVIMHPQLCQRMVVTSWLGGLGSALILCSLTLQLPRCGNRKVDNFFCEMPALVKMACVYSKVTEIVVTTLGVIFLLVPVSLILISYGAITQAVMRIKSASSWSKILNTCGSHLTVVTLFYGTLIYMYMKPQNSTSQDEGKFITFFYTIITPSLNPLIYTLRNKD</sequence>
<feature type="transmembrane region" description="Helical" evidence="14">
    <location>
        <begin position="645"/>
        <end position="665"/>
    </location>
</feature>
<evidence type="ECO:0000256" key="2">
    <source>
        <dbReference type="ARBA" id="ARBA00004651"/>
    </source>
</evidence>
<feature type="transmembrane region" description="Helical" evidence="14">
    <location>
        <begin position="333"/>
        <end position="355"/>
    </location>
</feature>
<keyword evidence="7" id="KW-0552">Olfaction</keyword>
<dbReference type="SMART" id="SM01381">
    <property type="entry name" value="7TM_GPCR_Srsx"/>
    <property type="match status" value="1"/>
</dbReference>
<evidence type="ECO:0000256" key="6">
    <source>
        <dbReference type="ARBA" id="ARBA00022692"/>
    </source>
</evidence>
<feature type="transmembrane region" description="Helical" evidence="14">
    <location>
        <begin position="1156"/>
        <end position="1174"/>
    </location>
</feature>
<dbReference type="InterPro" id="IPR017452">
    <property type="entry name" value="GPCR_Rhodpsn_7TM"/>
</dbReference>
<feature type="transmembrane region" description="Helical" evidence="14">
    <location>
        <begin position="940"/>
        <end position="962"/>
    </location>
</feature>
<keyword evidence="4" id="KW-1003">Cell membrane</keyword>
<comment type="subcellular location">
    <subcellularLocation>
        <location evidence="2">Cell membrane</location>
        <topology evidence="2">Multi-pass membrane protein</topology>
    </subcellularLocation>
</comment>
<comment type="similarity">
    <text evidence="3 13">Belongs to the G-protein coupled receptor 1 family.</text>
</comment>
<name>A0A8J6DDH7_GALPY</name>
<dbReference type="PRINTS" id="PR00237">
    <property type="entry name" value="GPCRRHODOPSN"/>
</dbReference>
<feature type="domain" description="G-protein coupled receptors family 1 profile" evidence="15">
    <location>
        <begin position="348"/>
        <end position="443"/>
    </location>
</feature>
<feature type="domain" description="G-protein coupled receptors family 1 profile" evidence="15">
    <location>
        <begin position="955"/>
        <end position="1204"/>
    </location>
</feature>
<feature type="transmembrane region" description="Helical" evidence="14">
    <location>
        <begin position="503"/>
        <end position="526"/>
    </location>
</feature>
<feature type="transmembrane region" description="Helical" evidence="14">
    <location>
        <begin position="204"/>
        <end position="226"/>
    </location>
</feature>
<feature type="transmembrane region" description="Helical" evidence="14">
    <location>
        <begin position="785"/>
        <end position="807"/>
    </location>
</feature>
<keyword evidence="11 13" id="KW-0675">Receptor</keyword>
<dbReference type="EMBL" id="JAGFMF010012210">
    <property type="protein sequence ID" value="KAG8505927.1"/>
    <property type="molecule type" value="Genomic_DNA"/>
</dbReference>
<keyword evidence="5" id="KW-0716">Sensory transduction</keyword>
<dbReference type="CDD" id="cd15434">
    <property type="entry name" value="7tmA_OR2W-like"/>
    <property type="match status" value="1"/>
</dbReference>
<feature type="transmembrane region" description="Helical" evidence="14">
    <location>
        <begin position="819"/>
        <end position="845"/>
    </location>
</feature>
<comment type="caution">
    <text evidence="16">The sequence shown here is derived from an EMBL/GenBank/DDBJ whole genome shotgun (WGS) entry which is preliminary data.</text>
</comment>
<comment type="function">
    <text evidence="1">Putative odorant or sperm cell receptor.</text>
</comment>
<dbReference type="InterPro" id="IPR000276">
    <property type="entry name" value="GPCR_Rhodpsn"/>
</dbReference>
<evidence type="ECO:0000256" key="10">
    <source>
        <dbReference type="ARBA" id="ARBA00023136"/>
    </source>
</evidence>
<keyword evidence="8 14" id="KW-1133">Transmembrane helix</keyword>
<feature type="transmembrane region" description="Helical" evidence="14">
    <location>
        <begin position="31"/>
        <end position="53"/>
    </location>
</feature>
<feature type="transmembrane region" description="Helical" evidence="14">
    <location>
        <begin position="1186"/>
        <end position="1206"/>
    </location>
</feature>
<feature type="transmembrane region" description="Helical" evidence="14">
    <location>
        <begin position="974"/>
        <end position="992"/>
    </location>
</feature>
<dbReference type="FunFam" id="1.20.1070.10:FF:000005">
    <property type="entry name" value="Olfactory receptor"/>
    <property type="match status" value="3"/>
</dbReference>
<feature type="transmembrane region" description="Helical" evidence="14">
    <location>
        <begin position="546"/>
        <end position="567"/>
    </location>
</feature>
<accession>A0A8J6DDH7</accession>
<feature type="transmembrane region" description="Helical" evidence="14">
    <location>
        <begin position="279"/>
        <end position="298"/>
    </location>
</feature>
<dbReference type="SUPFAM" id="SSF81321">
    <property type="entry name" value="Family A G protein-coupled receptor-like"/>
    <property type="match status" value="6"/>
</dbReference>
<evidence type="ECO:0000256" key="1">
    <source>
        <dbReference type="ARBA" id="ARBA00003929"/>
    </source>
</evidence>
<feature type="transmembrane region" description="Helical" evidence="14">
    <location>
        <begin position="1111"/>
        <end position="1135"/>
    </location>
</feature>
<feature type="transmembrane region" description="Helical" evidence="14">
    <location>
        <begin position="1054"/>
        <end position="1078"/>
    </location>
</feature>
<feature type="transmembrane region" description="Helical" evidence="14">
    <location>
        <begin position="857"/>
        <end position="879"/>
    </location>
</feature>
<feature type="domain" description="G-protein coupled receptors family 1 profile" evidence="15">
    <location>
        <begin position="46"/>
        <end position="296"/>
    </location>
</feature>
<feature type="transmembrane region" description="Helical" evidence="14">
    <location>
        <begin position="463"/>
        <end position="482"/>
    </location>
</feature>
<dbReference type="Pfam" id="PF00001">
    <property type="entry name" value="7tm_1"/>
    <property type="match status" value="2"/>
</dbReference>
<keyword evidence="6 13" id="KW-0812">Transmembrane</keyword>
<feature type="transmembrane region" description="Helical" evidence="14">
    <location>
        <begin position="686"/>
        <end position="706"/>
    </location>
</feature>
<feature type="transmembrane region" description="Helical" evidence="14">
    <location>
        <begin position="247"/>
        <end position="267"/>
    </location>
</feature>
<keyword evidence="17" id="KW-1185">Reference proteome</keyword>
<dbReference type="PRINTS" id="PR00245">
    <property type="entry name" value="OLFACTORYR"/>
</dbReference>
<feature type="transmembrane region" description="Helical" evidence="14">
    <location>
        <begin position="1012"/>
        <end position="1034"/>
    </location>
</feature>
<feature type="transmembrane region" description="Helical" evidence="14">
    <location>
        <begin position="588"/>
        <end position="608"/>
    </location>
</feature>
<dbReference type="FunFam" id="1.10.1220.70:FF:000001">
    <property type="entry name" value="Olfactory receptor"/>
    <property type="match status" value="3"/>
</dbReference>
<keyword evidence="9 13" id="KW-0297">G-protein coupled receptor</keyword>
<feature type="transmembrane region" description="Helical" evidence="14">
    <location>
        <begin position="718"/>
        <end position="737"/>
    </location>
</feature>
<dbReference type="GO" id="GO:0004984">
    <property type="term" value="F:olfactory receptor activity"/>
    <property type="evidence" value="ECO:0007669"/>
    <property type="project" value="InterPro"/>
</dbReference>
<evidence type="ECO:0000256" key="12">
    <source>
        <dbReference type="ARBA" id="ARBA00023224"/>
    </source>
</evidence>
<feature type="non-terminal residue" evidence="16">
    <location>
        <position position="1"/>
    </location>
</feature>
<evidence type="ECO:0000256" key="11">
    <source>
        <dbReference type="ARBA" id="ARBA00023170"/>
    </source>
</evidence>
<evidence type="ECO:0000256" key="4">
    <source>
        <dbReference type="ARBA" id="ARBA00022475"/>
    </source>
</evidence>
<feature type="transmembrane region" description="Helical" evidence="14">
    <location>
        <begin position="367"/>
        <end position="390"/>
    </location>
</feature>
<dbReference type="Pfam" id="PF13853">
    <property type="entry name" value="7tm_4"/>
    <property type="match status" value="3"/>
</dbReference>
<evidence type="ECO:0000256" key="9">
    <source>
        <dbReference type="ARBA" id="ARBA00023040"/>
    </source>
</evidence>
<organism evidence="16 17">
    <name type="scientific">Galemys pyrenaicus</name>
    <name type="common">Iberian desman</name>
    <name type="synonym">Pyrenean desman</name>
    <dbReference type="NCBI Taxonomy" id="202257"/>
    <lineage>
        <taxon>Eukaryota</taxon>
        <taxon>Metazoa</taxon>
        <taxon>Chordata</taxon>
        <taxon>Craniata</taxon>
        <taxon>Vertebrata</taxon>
        <taxon>Euteleostomi</taxon>
        <taxon>Mammalia</taxon>
        <taxon>Eutheria</taxon>
        <taxon>Laurasiatheria</taxon>
        <taxon>Eulipotyphla</taxon>
        <taxon>Talpidae</taxon>
        <taxon>Galemys</taxon>
    </lineage>
</organism>
<proteinExistence type="inferred from homology"/>
<evidence type="ECO:0000256" key="14">
    <source>
        <dbReference type="SAM" id="Phobius"/>
    </source>
</evidence>
<feature type="transmembrane region" description="Helical" evidence="14">
    <location>
        <begin position="145"/>
        <end position="169"/>
    </location>
</feature>
<dbReference type="OrthoDB" id="2133880at2759"/>
<evidence type="ECO:0000256" key="5">
    <source>
        <dbReference type="ARBA" id="ARBA00022606"/>
    </source>
</evidence>
<feature type="transmembrane region" description="Helical" evidence="14">
    <location>
        <begin position="103"/>
        <end position="125"/>
    </location>
</feature>
<dbReference type="PROSITE" id="PS50262">
    <property type="entry name" value="G_PROTEIN_RECEP_F1_2"/>
    <property type="match status" value="5"/>
</dbReference>
<feature type="domain" description="G-protein coupled receptors family 1 profile" evidence="15">
    <location>
        <begin position="800"/>
        <end position="900"/>
    </location>
</feature>
<keyword evidence="10 14" id="KW-0472">Membrane</keyword>
<evidence type="ECO:0000313" key="16">
    <source>
        <dbReference type="EMBL" id="KAG8505927.1"/>
    </source>
</evidence>
<keyword evidence="12 13" id="KW-0807">Transducer</keyword>
<feature type="non-terminal residue" evidence="16">
    <location>
        <position position="1210"/>
    </location>
</feature>
<feature type="transmembrane region" description="Helical" evidence="14">
    <location>
        <begin position="65"/>
        <end position="83"/>
    </location>
</feature>
<evidence type="ECO:0000256" key="3">
    <source>
        <dbReference type="ARBA" id="ARBA00010663"/>
    </source>
</evidence>
<evidence type="ECO:0000256" key="8">
    <source>
        <dbReference type="ARBA" id="ARBA00022989"/>
    </source>
</evidence>
<feature type="domain" description="G-protein coupled receptors family 1 profile" evidence="15">
    <location>
        <begin position="475"/>
        <end position="735"/>
    </location>
</feature>
<dbReference type="AlphaFoldDB" id="A0A8J6DDH7"/>
<dbReference type="PANTHER" id="PTHR26453">
    <property type="entry name" value="OLFACTORY RECEPTOR"/>
    <property type="match status" value="1"/>
</dbReference>